<dbReference type="Pfam" id="PF00001">
    <property type="entry name" value="7tm_1"/>
    <property type="match status" value="1"/>
</dbReference>
<evidence type="ECO:0000256" key="9">
    <source>
        <dbReference type="SAM" id="Phobius"/>
    </source>
</evidence>
<dbReference type="PROSITE" id="PS50262">
    <property type="entry name" value="G_PROTEIN_RECEP_F1_2"/>
    <property type="match status" value="1"/>
</dbReference>
<dbReference type="AlphaFoldDB" id="A0AAD7RTG7"/>
<feature type="transmembrane region" description="Helical" evidence="9">
    <location>
        <begin position="57"/>
        <end position="75"/>
    </location>
</feature>
<feature type="transmembrane region" description="Helical" evidence="9">
    <location>
        <begin position="23"/>
        <end position="45"/>
    </location>
</feature>
<feature type="domain" description="G-protein coupled receptors family 1 profile" evidence="10">
    <location>
        <begin position="32"/>
        <end position="239"/>
    </location>
</feature>
<gene>
    <name evidence="11" type="ORF">AAFF_G00110980</name>
</gene>
<keyword evidence="12" id="KW-1185">Reference proteome</keyword>
<evidence type="ECO:0000256" key="3">
    <source>
        <dbReference type="ARBA" id="ARBA00022692"/>
    </source>
</evidence>
<keyword evidence="3 9" id="KW-0812">Transmembrane</keyword>
<evidence type="ECO:0000256" key="7">
    <source>
        <dbReference type="ARBA" id="ARBA00023170"/>
    </source>
</evidence>
<dbReference type="SUPFAM" id="SSF81321">
    <property type="entry name" value="Family A G protein-coupled receptor-like"/>
    <property type="match status" value="1"/>
</dbReference>
<feature type="transmembrane region" description="Helical" evidence="9">
    <location>
        <begin position="222"/>
        <end position="240"/>
    </location>
</feature>
<dbReference type="Gene3D" id="1.20.1070.10">
    <property type="entry name" value="Rhodopsin 7-helix transmembrane proteins"/>
    <property type="match status" value="1"/>
</dbReference>
<dbReference type="GO" id="GO:0005886">
    <property type="term" value="C:plasma membrane"/>
    <property type="evidence" value="ECO:0007669"/>
    <property type="project" value="UniProtKB-SubCell"/>
</dbReference>
<dbReference type="InterPro" id="IPR017452">
    <property type="entry name" value="GPCR_Rhodpsn_7TM"/>
</dbReference>
<comment type="caution">
    <text evidence="11">The sequence shown here is derived from an EMBL/GenBank/DDBJ whole genome shotgun (WGS) entry which is preliminary data.</text>
</comment>
<evidence type="ECO:0000313" key="11">
    <source>
        <dbReference type="EMBL" id="KAJ8390084.1"/>
    </source>
</evidence>
<evidence type="ECO:0000256" key="4">
    <source>
        <dbReference type="ARBA" id="ARBA00022989"/>
    </source>
</evidence>
<dbReference type="GO" id="GO:0004930">
    <property type="term" value="F:G protein-coupled receptor activity"/>
    <property type="evidence" value="ECO:0007669"/>
    <property type="project" value="UniProtKB-KW"/>
</dbReference>
<organism evidence="11 12">
    <name type="scientific">Aldrovandia affinis</name>
    <dbReference type="NCBI Taxonomy" id="143900"/>
    <lineage>
        <taxon>Eukaryota</taxon>
        <taxon>Metazoa</taxon>
        <taxon>Chordata</taxon>
        <taxon>Craniata</taxon>
        <taxon>Vertebrata</taxon>
        <taxon>Euteleostomi</taxon>
        <taxon>Actinopterygii</taxon>
        <taxon>Neopterygii</taxon>
        <taxon>Teleostei</taxon>
        <taxon>Notacanthiformes</taxon>
        <taxon>Halosauridae</taxon>
        <taxon>Aldrovandia</taxon>
    </lineage>
</organism>
<evidence type="ECO:0000256" key="6">
    <source>
        <dbReference type="ARBA" id="ARBA00023136"/>
    </source>
</evidence>
<dbReference type="InterPro" id="IPR000276">
    <property type="entry name" value="GPCR_Rhodpsn"/>
</dbReference>
<accession>A0AAD7RTG7</accession>
<keyword evidence="7" id="KW-0675">Receptor</keyword>
<evidence type="ECO:0000256" key="5">
    <source>
        <dbReference type="ARBA" id="ARBA00023040"/>
    </source>
</evidence>
<feature type="transmembrane region" description="Helical" evidence="9">
    <location>
        <begin position="107"/>
        <end position="126"/>
    </location>
</feature>
<protein>
    <recommendedName>
        <fullName evidence="10">G-protein coupled receptors family 1 profile domain-containing protein</fullName>
    </recommendedName>
</protein>
<keyword evidence="5" id="KW-0297">G-protein coupled receptor</keyword>
<dbReference type="EMBL" id="JAINUG010000174">
    <property type="protein sequence ID" value="KAJ8390084.1"/>
    <property type="molecule type" value="Genomic_DNA"/>
</dbReference>
<comment type="subcellular location">
    <subcellularLocation>
        <location evidence="1">Cell membrane</location>
        <topology evidence="1">Multi-pass membrane protein</topology>
    </subcellularLocation>
</comment>
<dbReference type="CDD" id="cd00637">
    <property type="entry name" value="7tm_classA_rhodopsin-like"/>
    <property type="match status" value="1"/>
</dbReference>
<dbReference type="PANTHER" id="PTHR24228">
    <property type="entry name" value="B2 BRADYKININ RECEPTOR/ANGIOTENSIN II RECEPTOR"/>
    <property type="match status" value="1"/>
</dbReference>
<keyword evidence="4 9" id="KW-1133">Transmembrane helix</keyword>
<keyword evidence="8" id="KW-0807">Transducer</keyword>
<evidence type="ECO:0000256" key="2">
    <source>
        <dbReference type="ARBA" id="ARBA00022475"/>
    </source>
</evidence>
<evidence type="ECO:0000256" key="1">
    <source>
        <dbReference type="ARBA" id="ARBA00004651"/>
    </source>
</evidence>
<proteinExistence type="predicted"/>
<dbReference type="Proteomes" id="UP001221898">
    <property type="component" value="Unassembled WGS sequence"/>
</dbReference>
<feature type="transmembrane region" description="Helical" evidence="9">
    <location>
        <begin position="181"/>
        <end position="201"/>
    </location>
</feature>
<evidence type="ECO:0000313" key="12">
    <source>
        <dbReference type="Proteomes" id="UP001221898"/>
    </source>
</evidence>
<keyword evidence="6 9" id="KW-0472">Membrane</keyword>
<feature type="transmembrane region" description="Helical" evidence="9">
    <location>
        <begin position="133"/>
        <end position="148"/>
    </location>
</feature>
<keyword evidence="2" id="KW-1003">Cell membrane</keyword>
<sequence length="341" mass="38307">MNRSLSSFCDVTVYLNMCTFSKVLLLVPGLALNVFVLAALASCILGGRSRIKKNVATFILGSATGNIVNLALWPLTMHWRAHGRWALGHTLCEVMVSVKHVTSSASFHYTAFISFSIYLTIVCGWSRAVDRKAFLALQLLFPFVPVLMKELGQRLLGSGVDHLDEVNHTCFSFINDKAMQILMLVKIVVFLPLNLYFYVHILHTIFRSAKEMNRSQAANKRLAKIFGVISLITVMAHIPGVRTDKRRDHEERLLGARRDGTASSLEEGGVFSLLAEQKVCLETVMEFLLDLPLLSCPIILLCMNKDLRDQCVLILQRKACSQHRPPLSTSGQRQRCRYDLQ</sequence>
<evidence type="ECO:0000256" key="8">
    <source>
        <dbReference type="ARBA" id="ARBA00023224"/>
    </source>
</evidence>
<dbReference type="PANTHER" id="PTHR24228:SF74">
    <property type="entry name" value="G-PROTEIN COUPLED RECEPTORS FAMILY 1 PROFILE DOMAIN-CONTAINING PROTEIN"/>
    <property type="match status" value="1"/>
</dbReference>
<evidence type="ECO:0000259" key="10">
    <source>
        <dbReference type="PROSITE" id="PS50262"/>
    </source>
</evidence>
<reference evidence="11" key="1">
    <citation type="journal article" date="2023" name="Science">
        <title>Genome structures resolve the early diversification of teleost fishes.</title>
        <authorList>
            <person name="Parey E."/>
            <person name="Louis A."/>
            <person name="Montfort J."/>
            <person name="Bouchez O."/>
            <person name="Roques C."/>
            <person name="Iampietro C."/>
            <person name="Lluch J."/>
            <person name="Castinel A."/>
            <person name="Donnadieu C."/>
            <person name="Desvignes T."/>
            <person name="Floi Bucao C."/>
            <person name="Jouanno E."/>
            <person name="Wen M."/>
            <person name="Mejri S."/>
            <person name="Dirks R."/>
            <person name="Jansen H."/>
            <person name="Henkel C."/>
            <person name="Chen W.J."/>
            <person name="Zahm M."/>
            <person name="Cabau C."/>
            <person name="Klopp C."/>
            <person name="Thompson A.W."/>
            <person name="Robinson-Rechavi M."/>
            <person name="Braasch I."/>
            <person name="Lecointre G."/>
            <person name="Bobe J."/>
            <person name="Postlethwait J.H."/>
            <person name="Berthelot C."/>
            <person name="Roest Crollius H."/>
            <person name="Guiguen Y."/>
        </authorList>
    </citation>
    <scope>NUCLEOTIDE SEQUENCE</scope>
    <source>
        <strain evidence="11">NC1722</strain>
    </source>
</reference>
<name>A0AAD7RTG7_9TELE</name>